<dbReference type="EMBL" id="CAEY01000437">
    <property type="status" value="NOT_ANNOTATED_CDS"/>
    <property type="molecule type" value="Genomic_DNA"/>
</dbReference>
<evidence type="ECO:0000313" key="3">
    <source>
        <dbReference type="Proteomes" id="UP000015104"/>
    </source>
</evidence>
<keyword evidence="3" id="KW-1185">Reference proteome</keyword>
<dbReference type="AlphaFoldDB" id="T1JQH4"/>
<organism evidence="2 3">
    <name type="scientific">Tetranychus urticae</name>
    <name type="common">Two-spotted spider mite</name>
    <dbReference type="NCBI Taxonomy" id="32264"/>
    <lineage>
        <taxon>Eukaryota</taxon>
        <taxon>Metazoa</taxon>
        <taxon>Ecdysozoa</taxon>
        <taxon>Arthropoda</taxon>
        <taxon>Chelicerata</taxon>
        <taxon>Arachnida</taxon>
        <taxon>Acari</taxon>
        <taxon>Acariformes</taxon>
        <taxon>Trombidiformes</taxon>
        <taxon>Prostigmata</taxon>
        <taxon>Eleutherengona</taxon>
        <taxon>Raphignathae</taxon>
        <taxon>Tetranychoidea</taxon>
        <taxon>Tetranychidae</taxon>
        <taxon>Tetranychus</taxon>
    </lineage>
</organism>
<evidence type="ECO:0000256" key="1">
    <source>
        <dbReference type="SAM" id="SignalP"/>
    </source>
</evidence>
<dbReference type="EnsemblMetazoa" id="tetur01g03220.1">
    <property type="protein sequence ID" value="tetur01g03220.1"/>
    <property type="gene ID" value="tetur01g03220"/>
</dbReference>
<dbReference type="HOGENOM" id="CLU_2625140_0_0_1"/>
<reference evidence="3" key="1">
    <citation type="submission" date="2011-08" db="EMBL/GenBank/DDBJ databases">
        <authorList>
            <person name="Rombauts S."/>
        </authorList>
    </citation>
    <scope>NUCLEOTIDE SEQUENCE</scope>
    <source>
        <strain evidence="3">London</strain>
    </source>
</reference>
<accession>T1JQH4</accession>
<proteinExistence type="predicted"/>
<reference evidence="2" key="2">
    <citation type="submission" date="2015-06" db="UniProtKB">
        <authorList>
            <consortium name="EnsemblMetazoa"/>
        </authorList>
    </citation>
    <scope>IDENTIFICATION</scope>
</reference>
<keyword evidence="1" id="KW-0732">Signal</keyword>
<evidence type="ECO:0000313" key="2">
    <source>
        <dbReference type="EnsemblMetazoa" id="tetur01g03220.1"/>
    </source>
</evidence>
<dbReference type="Proteomes" id="UP000015104">
    <property type="component" value="Unassembled WGS sequence"/>
</dbReference>
<feature type="chain" id="PRO_5004590721" evidence="1">
    <location>
        <begin position="24"/>
        <end position="78"/>
    </location>
</feature>
<sequence>MFNKSFLIVLIISVALLTSGIDANPMRTSVSKACSSSSSEGTTLRVCITTRSENGQVVQKTRCESFNDGPEDCKEIQE</sequence>
<feature type="signal peptide" evidence="1">
    <location>
        <begin position="1"/>
        <end position="23"/>
    </location>
</feature>
<protein>
    <submittedName>
        <fullName evidence="2">Uncharacterized protein</fullName>
    </submittedName>
</protein>
<name>T1JQH4_TETUR</name>